<keyword evidence="15" id="KW-1185">Reference proteome</keyword>
<evidence type="ECO:0000256" key="2">
    <source>
        <dbReference type="ARBA" id="ARBA00022448"/>
    </source>
</evidence>
<feature type="transmembrane region" description="Helical" evidence="12">
    <location>
        <begin position="37"/>
        <end position="59"/>
    </location>
</feature>
<sequence>MNDPAVARTTSARLRQKQGQEQERERRRRTDGPRRRATAAVLVRAALIATGLVTVYYVLPLDGRSTTGTSALLACGLLLVLVIFSWEVRAITHSPYPRLKAVEALAATLVLFLLLFAGTYYLLEHSTPGSFSEPLTKTDSLYFTLTTFTTVGYGDVAPRTQTGRVLTMVQMAVGLLLVGIAARILAGAVQAGLRRRGREPSDDFASRPED</sequence>
<name>A0ABW8FIA6_9ACTN</name>
<keyword evidence="2" id="KW-0813">Transport</keyword>
<organism evidence="14 15">
    <name type="scientific">Streptomyces iakyrus</name>
    <dbReference type="NCBI Taxonomy" id="68219"/>
    <lineage>
        <taxon>Bacteria</taxon>
        <taxon>Bacillati</taxon>
        <taxon>Actinomycetota</taxon>
        <taxon>Actinomycetes</taxon>
        <taxon>Kitasatosporales</taxon>
        <taxon>Streptomycetaceae</taxon>
        <taxon>Streptomyces</taxon>
    </lineage>
</organism>
<dbReference type="RefSeq" id="WP_402073671.1">
    <property type="nucleotide sequence ID" value="NZ_JBIVGG010000010.1"/>
</dbReference>
<gene>
    <name evidence="14" type="ORF">ACIP2Z_22945</name>
</gene>
<keyword evidence="6" id="KW-0630">Potassium</keyword>
<dbReference type="Pfam" id="PF07885">
    <property type="entry name" value="Ion_trans_2"/>
    <property type="match status" value="1"/>
</dbReference>
<feature type="transmembrane region" description="Helical" evidence="12">
    <location>
        <begin position="165"/>
        <end position="186"/>
    </location>
</feature>
<evidence type="ECO:0000256" key="9">
    <source>
        <dbReference type="ARBA" id="ARBA00023136"/>
    </source>
</evidence>
<keyword evidence="8" id="KW-0406">Ion transport</keyword>
<dbReference type="GO" id="GO:0034220">
    <property type="term" value="P:monoatomic ion transmembrane transport"/>
    <property type="evidence" value="ECO:0007669"/>
    <property type="project" value="UniProtKB-KW"/>
</dbReference>
<comment type="caution">
    <text evidence="14">The sequence shown here is derived from an EMBL/GenBank/DDBJ whole genome shotgun (WGS) entry which is preliminary data.</text>
</comment>
<evidence type="ECO:0000313" key="14">
    <source>
        <dbReference type="EMBL" id="MFJ4081802.1"/>
    </source>
</evidence>
<evidence type="ECO:0000256" key="5">
    <source>
        <dbReference type="ARBA" id="ARBA00022826"/>
    </source>
</evidence>
<dbReference type="InterPro" id="IPR013099">
    <property type="entry name" value="K_chnl_dom"/>
</dbReference>
<evidence type="ECO:0000259" key="13">
    <source>
        <dbReference type="Pfam" id="PF07885"/>
    </source>
</evidence>
<feature type="compositionally biased region" description="Basic and acidic residues" evidence="11">
    <location>
        <begin position="18"/>
        <end position="34"/>
    </location>
</feature>
<feature type="region of interest" description="Disordered" evidence="11">
    <location>
        <begin position="1"/>
        <end position="35"/>
    </location>
</feature>
<dbReference type="PANTHER" id="PTHR10027">
    <property type="entry name" value="CALCIUM-ACTIVATED POTASSIUM CHANNEL ALPHA CHAIN"/>
    <property type="match status" value="1"/>
</dbReference>
<dbReference type="SUPFAM" id="SSF81324">
    <property type="entry name" value="Voltage-gated potassium channels"/>
    <property type="match status" value="1"/>
</dbReference>
<evidence type="ECO:0000313" key="15">
    <source>
        <dbReference type="Proteomes" id="UP001617511"/>
    </source>
</evidence>
<evidence type="ECO:0000256" key="7">
    <source>
        <dbReference type="ARBA" id="ARBA00022989"/>
    </source>
</evidence>
<keyword evidence="5" id="KW-0631">Potassium channel</keyword>
<evidence type="ECO:0000256" key="4">
    <source>
        <dbReference type="ARBA" id="ARBA00022692"/>
    </source>
</evidence>
<feature type="domain" description="Potassium channel" evidence="13">
    <location>
        <begin position="109"/>
        <end position="189"/>
    </location>
</feature>
<keyword evidence="4 12" id="KW-0812">Transmembrane</keyword>
<dbReference type="Gene3D" id="1.10.287.70">
    <property type="match status" value="1"/>
</dbReference>
<protein>
    <submittedName>
        <fullName evidence="14">Potassium channel family protein</fullName>
    </submittedName>
</protein>
<accession>A0ABW8FIA6</accession>
<dbReference type="EMBL" id="JBIVGG010000010">
    <property type="protein sequence ID" value="MFJ4081802.1"/>
    <property type="molecule type" value="Genomic_DNA"/>
</dbReference>
<evidence type="ECO:0000256" key="3">
    <source>
        <dbReference type="ARBA" id="ARBA00022538"/>
    </source>
</evidence>
<evidence type="ECO:0000256" key="12">
    <source>
        <dbReference type="SAM" id="Phobius"/>
    </source>
</evidence>
<evidence type="ECO:0000256" key="6">
    <source>
        <dbReference type="ARBA" id="ARBA00022958"/>
    </source>
</evidence>
<dbReference type="InterPro" id="IPR047871">
    <property type="entry name" value="K_chnl_Slo-like"/>
</dbReference>
<evidence type="ECO:0000256" key="1">
    <source>
        <dbReference type="ARBA" id="ARBA00004141"/>
    </source>
</evidence>
<reference evidence="14 15" key="1">
    <citation type="submission" date="2024-10" db="EMBL/GenBank/DDBJ databases">
        <title>The Natural Products Discovery Center: Release of the First 8490 Sequenced Strains for Exploring Actinobacteria Biosynthetic Diversity.</title>
        <authorList>
            <person name="Kalkreuter E."/>
            <person name="Kautsar S.A."/>
            <person name="Yang D."/>
            <person name="Bader C.D."/>
            <person name="Teijaro C.N."/>
            <person name="Fluegel L."/>
            <person name="Davis C.M."/>
            <person name="Simpson J.R."/>
            <person name="Lauterbach L."/>
            <person name="Steele A.D."/>
            <person name="Gui C."/>
            <person name="Meng S."/>
            <person name="Li G."/>
            <person name="Viehrig K."/>
            <person name="Ye F."/>
            <person name="Su P."/>
            <person name="Kiefer A.F."/>
            <person name="Nichols A."/>
            <person name="Cepeda A.J."/>
            <person name="Yan W."/>
            <person name="Fan B."/>
            <person name="Jiang Y."/>
            <person name="Adhikari A."/>
            <person name="Zheng C.-J."/>
            <person name="Schuster L."/>
            <person name="Cowan T.M."/>
            <person name="Smanski M.J."/>
            <person name="Chevrette M.G."/>
            <person name="De Carvalho L.P.S."/>
            <person name="Shen B."/>
        </authorList>
    </citation>
    <scope>NUCLEOTIDE SEQUENCE [LARGE SCALE GENOMIC DNA]</scope>
    <source>
        <strain evidence="14 15">NPDC089932</strain>
    </source>
</reference>
<comment type="subcellular location">
    <subcellularLocation>
        <location evidence="1">Membrane</location>
        <topology evidence="1">Multi-pass membrane protein</topology>
    </subcellularLocation>
</comment>
<keyword evidence="9 12" id="KW-0472">Membrane</keyword>
<keyword evidence="7 12" id="KW-1133">Transmembrane helix</keyword>
<evidence type="ECO:0000256" key="11">
    <source>
        <dbReference type="SAM" id="MobiDB-lite"/>
    </source>
</evidence>
<keyword evidence="10 14" id="KW-0407">Ion channel</keyword>
<keyword evidence="3" id="KW-0633">Potassium transport</keyword>
<evidence type="ECO:0000256" key="10">
    <source>
        <dbReference type="ARBA" id="ARBA00023303"/>
    </source>
</evidence>
<evidence type="ECO:0000256" key="8">
    <source>
        <dbReference type="ARBA" id="ARBA00023065"/>
    </source>
</evidence>
<proteinExistence type="predicted"/>
<dbReference type="Proteomes" id="UP001617511">
    <property type="component" value="Unassembled WGS sequence"/>
</dbReference>
<feature type="transmembrane region" description="Helical" evidence="12">
    <location>
        <begin position="104"/>
        <end position="123"/>
    </location>
</feature>
<dbReference type="PANTHER" id="PTHR10027:SF10">
    <property type="entry name" value="SLOWPOKE 2, ISOFORM D"/>
    <property type="match status" value="1"/>
</dbReference>
<feature type="transmembrane region" description="Helical" evidence="12">
    <location>
        <begin position="71"/>
        <end position="92"/>
    </location>
</feature>